<keyword evidence="10" id="KW-1185">Reference proteome</keyword>
<evidence type="ECO:0000313" key="9">
    <source>
        <dbReference type="EMBL" id="KAB1639758.1"/>
    </source>
</evidence>
<dbReference type="PRINTS" id="PR00125">
    <property type="entry name" value="ATPASEDELTA"/>
</dbReference>
<dbReference type="HAMAP" id="MF_01416">
    <property type="entry name" value="ATP_synth_delta_bact"/>
    <property type="match status" value="1"/>
</dbReference>
<dbReference type="EMBL" id="WBJX01000001">
    <property type="protein sequence ID" value="KAB1639758.1"/>
    <property type="molecule type" value="Genomic_DNA"/>
</dbReference>
<organism evidence="9 10">
    <name type="scientific">Pseudoclavibacter terrae</name>
    <dbReference type="NCBI Taxonomy" id="1530195"/>
    <lineage>
        <taxon>Bacteria</taxon>
        <taxon>Bacillati</taxon>
        <taxon>Actinomycetota</taxon>
        <taxon>Actinomycetes</taxon>
        <taxon>Micrococcales</taxon>
        <taxon>Microbacteriaceae</taxon>
        <taxon>Pseudoclavibacter</taxon>
    </lineage>
</organism>
<accession>A0A7J5B6F5</accession>
<dbReference type="InterPro" id="IPR000711">
    <property type="entry name" value="ATPase_OSCP/dsu"/>
</dbReference>
<protein>
    <recommendedName>
        <fullName evidence="8">ATP synthase subunit delta</fullName>
    </recommendedName>
    <alternativeName>
        <fullName evidence="8">ATP synthase F(1) sector subunit delta</fullName>
    </alternativeName>
    <alternativeName>
        <fullName evidence="8">F-type ATPase subunit delta</fullName>
        <shortName evidence="8">F-ATPase subunit delta</shortName>
    </alternativeName>
</protein>
<comment type="caution">
    <text evidence="9">The sequence shown here is derived from an EMBL/GenBank/DDBJ whole genome shotgun (WGS) entry which is preliminary data.</text>
</comment>
<comment type="subcellular location">
    <subcellularLocation>
        <location evidence="8">Cell membrane</location>
        <topology evidence="8">Peripheral membrane protein</topology>
    </subcellularLocation>
    <subcellularLocation>
        <location evidence="1">Membrane</location>
    </subcellularLocation>
</comment>
<keyword evidence="2 8" id="KW-0813">Transport</keyword>
<evidence type="ECO:0000256" key="8">
    <source>
        <dbReference type="HAMAP-Rule" id="MF_01416"/>
    </source>
</evidence>
<evidence type="ECO:0000256" key="7">
    <source>
        <dbReference type="ARBA" id="ARBA00023310"/>
    </source>
</evidence>
<gene>
    <name evidence="8" type="primary">atpH</name>
    <name evidence="9" type="ORF">F8O03_05450</name>
</gene>
<proteinExistence type="inferred from homology"/>
<evidence type="ECO:0000256" key="6">
    <source>
        <dbReference type="ARBA" id="ARBA00023196"/>
    </source>
</evidence>
<evidence type="ECO:0000256" key="5">
    <source>
        <dbReference type="ARBA" id="ARBA00023136"/>
    </source>
</evidence>
<keyword evidence="5 8" id="KW-0472">Membrane</keyword>
<name>A0A7J5B6F5_9MICO</name>
<evidence type="ECO:0000256" key="4">
    <source>
        <dbReference type="ARBA" id="ARBA00023065"/>
    </source>
</evidence>
<dbReference type="NCBIfam" id="TIGR01145">
    <property type="entry name" value="ATP_synt_delta"/>
    <property type="match status" value="1"/>
</dbReference>
<dbReference type="OrthoDB" id="5242917at2"/>
<sequence>MGSATRHALAALKNSVDGWGQAELGDAEQVFAAVNAAGANQHLLAALSNPAADVSARRELAGTVFGSHLGPRALQLLQDAVSQTWSSNHEFALGLQELAVRATAQTAGAQSVIAAELTTVADTISANPELELTLGSRLGDSAVKSQLIERLFAGKISAPSLLILRELVGNPLGRRTRRLLTWAGEVVADQAGRSVATVTVASPLAPEQLAKLEAGLTRRFNRRVSVTTVIDPKIIGGLRVQLGDDVIDDSVAARLNNLRLQLA</sequence>
<dbReference type="Pfam" id="PF00213">
    <property type="entry name" value="OSCP"/>
    <property type="match status" value="1"/>
</dbReference>
<evidence type="ECO:0000313" key="10">
    <source>
        <dbReference type="Proteomes" id="UP000490386"/>
    </source>
</evidence>
<dbReference type="RefSeq" id="WP_104253480.1">
    <property type="nucleotide sequence ID" value="NZ_CANKVH010000002.1"/>
</dbReference>
<evidence type="ECO:0000256" key="1">
    <source>
        <dbReference type="ARBA" id="ARBA00004370"/>
    </source>
</evidence>
<dbReference type="PROSITE" id="PS00389">
    <property type="entry name" value="ATPASE_DELTA"/>
    <property type="match status" value="1"/>
</dbReference>
<dbReference type="NCBIfam" id="NF009967">
    <property type="entry name" value="PRK13430.1"/>
    <property type="match status" value="1"/>
</dbReference>
<keyword evidence="3 8" id="KW-0375">Hydrogen ion transport</keyword>
<dbReference type="GO" id="GO:0045259">
    <property type="term" value="C:proton-transporting ATP synthase complex"/>
    <property type="evidence" value="ECO:0007669"/>
    <property type="project" value="UniProtKB-KW"/>
</dbReference>
<comment type="function">
    <text evidence="8">This protein is part of the stalk that links CF(0) to CF(1). It either transmits conformational changes from CF(0) to CF(1) or is implicated in proton conduction.</text>
</comment>
<dbReference type="Proteomes" id="UP000490386">
    <property type="component" value="Unassembled WGS sequence"/>
</dbReference>
<dbReference type="AlphaFoldDB" id="A0A7J5B6F5"/>
<comment type="function">
    <text evidence="8">F(1)F(0) ATP synthase produces ATP from ADP in the presence of a proton or sodium gradient. F-type ATPases consist of two structural domains, F(1) containing the extramembraneous catalytic core and F(0) containing the membrane proton channel, linked together by a central stalk and a peripheral stalk. During catalysis, ATP synthesis in the catalytic domain of F(1) is coupled via a rotary mechanism of the central stalk subunits to proton translocation.</text>
</comment>
<dbReference type="GO" id="GO:0046933">
    <property type="term" value="F:proton-transporting ATP synthase activity, rotational mechanism"/>
    <property type="evidence" value="ECO:0007669"/>
    <property type="project" value="UniProtKB-UniRule"/>
</dbReference>
<comment type="similarity">
    <text evidence="8">Belongs to the ATPase delta chain family.</text>
</comment>
<dbReference type="PANTHER" id="PTHR11910">
    <property type="entry name" value="ATP SYNTHASE DELTA CHAIN"/>
    <property type="match status" value="1"/>
</dbReference>
<keyword evidence="6 8" id="KW-0139">CF(1)</keyword>
<keyword evidence="8" id="KW-1003">Cell membrane</keyword>
<dbReference type="InterPro" id="IPR020781">
    <property type="entry name" value="ATPase_OSCP/d_CS"/>
</dbReference>
<reference evidence="9 10" key="1">
    <citation type="submission" date="2019-09" db="EMBL/GenBank/DDBJ databases">
        <title>Phylogeny of genus Pseudoclavibacter and closely related genus.</title>
        <authorList>
            <person name="Li Y."/>
        </authorList>
    </citation>
    <scope>NUCLEOTIDE SEQUENCE [LARGE SCALE GENOMIC DNA]</scope>
    <source>
        <strain evidence="9 10">THG-MD12</strain>
    </source>
</reference>
<evidence type="ECO:0000256" key="2">
    <source>
        <dbReference type="ARBA" id="ARBA00022448"/>
    </source>
</evidence>
<keyword evidence="4 8" id="KW-0406">Ion transport</keyword>
<evidence type="ECO:0000256" key="3">
    <source>
        <dbReference type="ARBA" id="ARBA00022781"/>
    </source>
</evidence>
<dbReference type="GO" id="GO:0005886">
    <property type="term" value="C:plasma membrane"/>
    <property type="evidence" value="ECO:0007669"/>
    <property type="project" value="UniProtKB-SubCell"/>
</dbReference>
<keyword evidence="7 8" id="KW-0066">ATP synthesis</keyword>